<comment type="caution">
    <text evidence="4">The sequence shown here is derived from an EMBL/GenBank/DDBJ whole genome shotgun (WGS) entry which is preliminary data.</text>
</comment>
<gene>
    <name evidence="4" type="ORF">IEQ34_009439</name>
</gene>
<dbReference type="InterPro" id="IPR002921">
    <property type="entry name" value="Fungal_lipase-type"/>
</dbReference>
<evidence type="ECO:0000256" key="1">
    <source>
        <dbReference type="SAM" id="MobiDB-lite"/>
    </source>
</evidence>
<dbReference type="PANTHER" id="PTHR46023:SF6">
    <property type="entry name" value="LIPASE CLASS 3 FAMILY PROTEIN"/>
    <property type="match status" value="1"/>
</dbReference>
<evidence type="ECO:0000259" key="3">
    <source>
        <dbReference type="Pfam" id="PF03893"/>
    </source>
</evidence>
<dbReference type="InterPro" id="IPR029058">
    <property type="entry name" value="AB_hydrolase_fold"/>
</dbReference>
<dbReference type="Pfam" id="PF03893">
    <property type="entry name" value="Lipase3_N"/>
    <property type="match status" value="1"/>
</dbReference>
<dbReference type="AlphaFoldDB" id="A0AAV7GJ87"/>
<evidence type="ECO:0000313" key="4">
    <source>
        <dbReference type="EMBL" id="KAH0461864.1"/>
    </source>
</evidence>
<dbReference type="Proteomes" id="UP000775213">
    <property type="component" value="Unassembled WGS sequence"/>
</dbReference>
<dbReference type="GO" id="GO:0016042">
    <property type="term" value="P:lipid catabolic process"/>
    <property type="evidence" value="ECO:0007669"/>
    <property type="project" value="InterPro"/>
</dbReference>
<dbReference type="CDD" id="cd00519">
    <property type="entry name" value="Lipase_3"/>
    <property type="match status" value="1"/>
</dbReference>
<feature type="domain" description="Mono-/di-acylglycerol lipase N-terminal" evidence="3">
    <location>
        <begin position="71"/>
        <end position="135"/>
    </location>
</feature>
<name>A0AAV7GJ87_DENCH</name>
<feature type="domain" description="Fungal lipase-type" evidence="2">
    <location>
        <begin position="196"/>
        <end position="333"/>
    </location>
</feature>
<protein>
    <recommendedName>
        <fullName evidence="6">Sn1-specific diacylglycerol lipase alpha</fullName>
    </recommendedName>
</protein>
<evidence type="ECO:0008006" key="6">
    <source>
        <dbReference type="Google" id="ProtNLM"/>
    </source>
</evidence>
<feature type="region of interest" description="Disordered" evidence="1">
    <location>
        <begin position="482"/>
        <end position="501"/>
    </location>
</feature>
<accession>A0AAV7GJ87</accession>
<dbReference type="SUPFAM" id="SSF53474">
    <property type="entry name" value="alpha/beta-Hydrolases"/>
    <property type="match status" value="1"/>
</dbReference>
<feature type="compositionally biased region" description="Basic and acidic residues" evidence="1">
    <location>
        <begin position="48"/>
        <end position="63"/>
    </location>
</feature>
<dbReference type="InterPro" id="IPR005592">
    <property type="entry name" value="Mono/diacylglycerol_lipase_N"/>
</dbReference>
<reference evidence="4 5" key="1">
    <citation type="journal article" date="2021" name="Hortic Res">
        <title>Chromosome-scale assembly of the Dendrobium chrysotoxum genome enhances the understanding of orchid evolution.</title>
        <authorList>
            <person name="Zhang Y."/>
            <person name="Zhang G.Q."/>
            <person name="Zhang D."/>
            <person name="Liu X.D."/>
            <person name="Xu X.Y."/>
            <person name="Sun W.H."/>
            <person name="Yu X."/>
            <person name="Zhu X."/>
            <person name="Wang Z.W."/>
            <person name="Zhao X."/>
            <person name="Zhong W.Y."/>
            <person name="Chen H."/>
            <person name="Yin W.L."/>
            <person name="Huang T."/>
            <person name="Niu S.C."/>
            <person name="Liu Z.J."/>
        </authorList>
    </citation>
    <scope>NUCLEOTIDE SEQUENCE [LARGE SCALE GENOMIC DNA]</scope>
    <source>
        <strain evidence="4">Lindl</strain>
    </source>
</reference>
<evidence type="ECO:0000259" key="2">
    <source>
        <dbReference type="Pfam" id="PF01764"/>
    </source>
</evidence>
<dbReference type="Pfam" id="PF01764">
    <property type="entry name" value="Lipase_3"/>
    <property type="match status" value="1"/>
</dbReference>
<proteinExistence type="predicted"/>
<keyword evidence="5" id="KW-1185">Reference proteome</keyword>
<dbReference type="Gene3D" id="3.40.50.1820">
    <property type="entry name" value="alpha/beta hydrolase"/>
    <property type="match status" value="1"/>
</dbReference>
<organism evidence="4 5">
    <name type="scientific">Dendrobium chrysotoxum</name>
    <name type="common">Orchid</name>
    <dbReference type="NCBI Taxonomy" id="161865"/>
    <lineage>
        <taxon>Eukaryota</taxon>
        <taxon>Viridiplantae</taxon>
        <taxon>Streptophyta</taxon>
        <taxon>Embryophyta</taxon>
        <taxon>Tracheophyta</taxon>
        <taxon>Spermatophyta</taxon>
        <taxon>Magnoliopsida</taxon>
        <taxon>Liliopsida</taxon>
        <taxon>Asparagales</taxon>
        <taxon>Orchidaceae</taxon>
        <taxon>Epidendroideae</taxon>
        <taxon>Malaxideae</taxon>
        <taxon>Dendrobiinae</taxon>
        <taxon>Dendrobium</taxon>
    </lineage>
</organism>
<evidence type="ECO:0000313" key="5">
    <source>
        <dbReference type="Proteomes" id="UP000775213"/>
    </source>
</evidence>
<dbReference type="EMBL" id="JAGFBR010000009">
    <property type="protein sequence ID" value="KAH0461864.1"/>
    <property type="molecule type" value="Genomic_DNA"/>
</dbReference>
<dbReference type="PANTHER" id="PTHR46023">
    <property type="entry name" value="LIPASE CLASS 3 PROTEIN-LIKE"/>
    <property type="match status" value="1"/>
</dbReference>
<sequence length="598" mass="66554">MVTTTLAVASTATAAGVAMLLCIVLNRPCMVKGEEDGDEKGISSAGGRSREQRSREAEMERRLSWRPAEPPSTWQEAVATVAETIRFTYSETLGRWPIGDLAFGVRLHMRKQGLQVASVFGGSNYIKLEGPELMDELIYLSRLLDLCIVFSKKPFSVFLKCSDYCPEDILFRKHKAGLLKPAFTILRDKSSKCILLIVRGLHSIKDTLTAAIGLVVPFHHSILDEFGITKVVSGYAHYGMVSAAHWIAKCATPYILKAVGQYPAYKVKIVGNSLGAGIAAILTYILHEHTDFASATCIAFAPAACMTWDLAESGQNFITTIINGSDLVPTFSLVSADNLRLEVAASSWLNDLRDQMHQPFTSCAQTISSKSQDLLKNAQQAVLTFARCMDCLGILSCHEEKIDHQGRNLPIKDMDSSVIKQNLDEIFAEQIDHTGSCSNQYCNGTEEDASMQQDKIFVAATEEEMIERELWLELGKELQRQQEADLQTQEENDAGASEDRIDEEKYFYGNTGSKQPVSAEEIHFFPPGRIRHIVAEQVLDANSGKSVVDESNISMFETPRHLYGKIRLSPNMIKDHYMPVYKKMIELMIENLKKKESS</sequence>
<feature type="region of interest" description="Disordered" evidence="1">
    <location>
        <begin position="34"/>
        <end position="65"/>
    </location>
</feature>